<comment type="subcellular location">
    <subcellularLocation>
        <location evidence="1">Cell inner membrane</location>
        <topology evidence="1">Multi-pass membrane protein</topology>
    </subcellularLocation>
    <subcellularLocation>
        <location evidence="12">Cell membrane</location>
        <topology evidence="12">Multi-pass membrane protein</topology>
    </subcellularLocation>
</comment>
<keyword evidence="9 12" id="KW-0812">Transmembrane</keyword>
<dbReference type="CDD" id="cd04191">
    <property type="entry name" value="Glucan_BSP_MdoH"/>
    <property type="match status" value="1"/>
</dbReference>
<evidence type="ECO:0000256" key="11">
    <source>
        <dbReference type="ARBA" id="ARBA00023136"/>
    </source>
</evidence>
<evidence type="ECO:0000256" key="12">
    <source>
        <dbReference type="HAMAP-Rule" id="MF_01072"/>
    </source>
</evidence>
<dbReference type="SUPFAM" id="SSF53448">
    <property type="entry name" value="Nucleotide-diphospho-sugar transferases"/>
    <property type="match status" value="1"/>
</dbReference>
<evidence type="ECO:0000256" key="3">
    <source>
        <dbReference type="ARBA" id="ARBA00009337"/>
    </source>
</evidence>
<evidence type="ECO:0000256" key="7">
    <source>
        <dbReference type="ARBA" id="ARBA00022676"/>
    </source>
</evidence>
<feature type="domain" description="Glycosyltransferase 2-like" evidence="14">
    <location>
        <begin position="252"/>
        <end position="470"/>
    </location>
</feature>
<keyword evidence="7 12" id="KW-0328">Glycosyltransferase</keyword>
<dbReference type="GO" id="GO:0016757">
    <property type="term" value="F:glycosyltransferase activity"/>
    <property type="evidence" value="ECO:0007669"/>
    <property type="project" value="UniProtKB-KW"/>
</dbReference>
<evidence type="ECO:0000256" key="10">
    <source>
        <dbReference type="ARBA" id="ARBA00022989"/>
    </source>
</evidence>
<feature type="region of interest" description="Disordered" evidence="13">
    <location>
        <begin position="1"/>
        <end position="25"/>
    </location>
</feature>
<evidence type="ECO:0000313" key="15">
    <source>
        <dbReference type="EMBL" id="MFC0408718.1"/>
    </source>
</evidence>
<comment type="similarity">
    <text evidence="3 12">Belongs to the glycosyltransferase 2 family. OpgH subfamily.</text>
</comment>
<dbReference type="NCBIfam" id="NF003956">
    <property type="entry name" value="PRK05454.1-3"/>
    <property type="match status" value="1"/>
</dbReference>
<evidence type="ECO:0000256" key="9">
    <source>
        <dbReference type="ARBA" id="ARBA00022692"/>
    </source>
</evidence>
<evidence type="ECO:0000256" key="4">
    <source>
        <dbReference type="ARBA" id="ARBA00020585"/>
    </source>
</evidence>
<dbReference type="PANTHER" id="PTHR43867:SF5">
    <property type="entry name" value="GLUCANS BIOSYNTHESIS GLUCOSYLTRANSFERASE H"/>
    <property type="match status" value="1"/>
</dbReference>
<reference evidence="15 16" key="1">
    <citation type="submission" date="2024-09" db="EMBL/GenBank/DDBJ databases">
        <authorList>
            <person name="Sun Q."/>
            <person name="Mori K."/>
        </authorList>
    </citation>
    <scope>NUCLEOTIDE SEQUENCE [LARGE SCALE GENOMIC DNA]</scope>
    <source>
        <strain evidence="15 16">TBRC 5777</strain>
    </source>
</reference>
<evidence type="ECO:0000256" key="8">
    <source>
        <dbReference type="ARBA" id="ARBA00022679"/>
    </source>
</evidence>
<dbReference type="PANTHER" id="PTHR43867">
    <property type="entry name" value="CELLULOSE SYNTHASE CATALYTIC SUBUNIT A [UDP-FORMING]"/>
    <property type="match status" value="1"/>
</dbReference>
<evidence type="ECO:0000259" key="14">
    <source>
        <dbReference type="Pfam" id="PF13632"/>
    </source>
</evidence>
<feature type="transmembrane region" description="Helical" evidence="12">
    <location>
        <begin position="569"/>
        <end position="587"/>
    </location>
</feature>
<proteinExistence type="inferred from homology"/>
<keyword evidence="6" id="KW-0997">Cell inner membrane</keyword>
<dbReference type="EMBL" id="JBHLUN010000007">
    <property type="protein sequence ID" value="MFC0408718.1"/>
    <property type="molecule type" value="Genomic_DNA"/>
</dbReference>
<gene>
    <name evidence="15" type="primary">mdoH</name>
    <name evidence="12" type="synonym">opgH</name>
    <name evidence="15" type="ORF">ACFFGY_10685</name>
</gene>
<keyword evidence="16" id="KW-1185">Reference proteome</keyword>
<dbReference type="InterPro" id="IPR001173">
    <property type="entry name" value="Glyco_trans_2-like"/>
</dbReference>
<protein>
    <recommendedName>
        <fullName evidence="4 12">Glucans biosynthesis glucosyltransferase H</fullName>
        <ecNumber evidence="12">2.4.1.-</ecNumber>
    </recommendedName>
</protein>
<dbReference type="NCBIfam" id="NF003962">
    <property type="entry name" value="PRK05454.2-5"/>
    <property type="match status" value="1"/>
</dbReference>
<evidence type="ECO:0000256" key="5">
    <source>
        <dbReference type="ARBA" id="ARBA00022475"/>
    </source>
</evidence>
<dbReference type="InterPro" id="IPR050321">
    <property type="entry name" value="Glycosyltr_2/OpgH_subfam"/>
</dbReference>
<keyword evidence="11 12" id="KW-0472">Membrane</keyword>
<feature type="transmembrane region" description="Helical" evidence="12">
    <location>
        <begin position="476"/>
        <end position="500"/>
    </location>
</feature>
<evidence type="ECO:0000256" key="1">
    <source>
        <dbReference type="ARBA" id="ARBA00004429"/>
    </source>
</evidence>
<keyword evidence="5 12" id="KW-1003">Cell membrane</keyword>
<keyword evidence="8 12" id="KW-0808">Transferase</keyword>
<sequence>MTDATAPTLPTGTHPPADAVPPAGATSGRAAEWRALPPEAPMAMPVQNLRARPVPTNGARPSTPAMMWLRRLLVVGGAVALTGWGAEEMYLVLDLSRPTTLQIILFGLFLILFAWIALSFTSALCGFIRMLLGDERRLGISAADPLPELSARTALLMPVYNEAPERVMAALEAIHESLREHGAGGHFDIFILSDTTDADRWIAEEAAFLALRERTGDHAQIFYRRRPKNTERKSGNIAEWVMRWGAAYPQMLILDADSVMQGDTLIRLAAAMERHDDVGLIQTLPVIVNGHSLFARMQQFAGRVYGPLIAAGIAWWHGAEGNYWGHNAIIRTRAFAEQAGLPHLPGRKPFGGHILSHDFVEAALMRRGGWAIHMVPGLRGSYEESPPSLTDLSIRDRRWAQGNLQHAAVLPTRGLHWISRLHLFTGIGSYITAPLWLLFLVVGLLTSLQARFVRPEYFGNGPSLFPNWPVVDPVRAMWVFIGTMSLLLAPKLLAWIALLFRPADRRGCGGAFRTLLSMVIETVIAGLLAPVTMITQSVDVISILVGRDSGWNAQQREDGSLPFREVLRLYWRHTAFGLAFGLVAWLVSPGLALWMLPVILGLALAVPLAGWTARRGLGQGLRRLGLLLIPEERHPPAVLTRANELTRILRDAPATPEEAVQHLAADPALAEAHRRMLPPPRRPRLDPIDPNLCVGLTRLTEAETLSEALAGLSRAEKAAVLASRDGLDRLLALARA</sequence>
<dbReference type="RefSeq" id="WP_377044475.1">
    <property type="nucleotide sequence ID" value="NZ_JBHLUN010000007.1"/>
</dbReference>
<evidence type="ECO:0000256" key="13">
    <source>
        <dbReference type="SAM" id="MobiDB-lite"/>
    </source>
</evidence>
<dbReference type="InterPro" id="IPR029044">
    <property type="entry name" value="Nucleotide-diphossugar_trans"/>
</dbReference>
<keyword evidence="10 12" id="KW-1133">Transmembrane helix</keyword>
<name>A0ABV6JVX9_9PROT</name>
<feature type="transmembrane region" description="Helical" evidence="12">
    <location>
        <begin position="106"/>
        <end position="128"/>
    </location>
</feature>
<comment type="pathway">
    <text evidence="2 12">Glycan metabolism; osmoregulated periplasmic glucan (OPG) biosynthesis.</text>
</comment>
<dbReference type="Pfam" id="PF13632">
    <property type="entry name" value="Glyco_trans_2_3"/>
    <property type="match status" value="1"/>
</dbReference>
<evidence type="ECO:0000256" key="2">
    <source>
        <dbReference type="ARBA" id="ARBA00005001"/>
    </source>
</evidence>
<feature type="transmembrane region" description="Helical" evidence="12">
    <location>
        <begin position="423"/>
        <end position="445"/>
    </location>
</feature>
<comment type="function">
    <text evidence="12">Involved in the biosynthesis of osmoregulated periplasmic glucans (OPGs).</text>
</comment>
<dbReference type="Gene3D" id="3.90.550.10">
    <property type="entry name" value="Spore Coat Polysaccharide Biosynthesis Protein SpsA, Chain A"/>
    <property type="match status" value="1"/>
</dbReference>
<feature type="transmembrane region" description="Helical" evidence="12">
    <location>
        <begin position="593"/>
        <end position="613"/>
    </location>
</feature>
<dbReference type="HAMAP" id="MF_01072">
    <property type="entry name" value="MdoH_OpgH"/>
    <property type="match status" value="1"/>
</dbReference>
<dbReference type="NCBIfam" id="NF003958">
    <property type="entry name" value="PRK05454.2-1"/>
    <property type="match status" value="1"/>
</dbReference>
<dbReference type="InterPro" id="IPR023725">
    <property type="entry name" value="Glucans_biosynth_gluTrFase_H"/>
</dbReference>
<dbReference type="EC" id="2.4.1.-" evidence="12"/>
<comment type="caution">
    <text evidence="15">The sequence shown here is derived from an EMBL/GenBank/DDBJ whole genome shotgun (WGS) entry which is preliminary data.</text>
</comment>
<evidence type="ECO:0000313" key="16">
    <source>
        <dbReference type="Proteomes" id="UP001589865"/>
    </source>
</evidence>
<evidence type="ECO:0000256" key="6">
    <source>
        <dbReference type="ARBA" id="ARBA00022519"/>
    </source>
</evidence>
<feature type="transmembrane region" description="Helical" evidence="12">
    <location>
        <begin position="68"/>
        <end position="86"/>
    </location>
</feature>
<dbReference type="Proteomes" id="UP001589865">
    <property type="component" value="Unassembled WGS sequence"/>
</dbReference>
<accession>A0ABV6JVX9</accession>
<organism evidence="15 16">
    <name type="scientific">Roseomonas elaeocarpi</name>
    <dbReference type="NCBI Taxonomy" id="907779"/>
    <lineage>
        <taxon>Bacteria</taxon>
        <taxon>Pseudomonadati</taxon>
        <taxon>Pseudomonadota</taxon>
        <taxon>Alphaproteobacteria</taxon>
        <taxon>Acetobacterales</taxon>
        <taxon>Roseomonadaceae</taxon>
        <taxon>Roseomonas</taxon>
    </lineage>
</organism>